<comment type="pathway">
    <text evidence="1">Carbohydrate degradation; glycolysis; pyruvate from D-glyceraldehyde 3-phosphate: step 4/5.</text>
</comment>
<dbReference type="AlphaFoldDB" id="A0AAV9EYT0"/>
<dbReference type="GO" id="GO:0004634">
    <property type="term" value="F:phosphopyruvate hydratase activity"/>
    <property type="evidence" value="ECO:0007669"/>
    <property type="project" value="UniProtKB-EC"/>
</dbReference>
<keyword evidence="5" id="KW-0456">Lyase</keyword>
<organism evidence="7 8">
    <name type="scientific">Acorus calamus</name>
    <name type="common">Sweet flag</name>
    <dbReference type="NCBI Taxonomy" id="4465"/>
    <lineage>
        <taxon>Eukaryota</taxon>
        <taxon>Viridiplantae</taxon>
        <taxon>Streptophyta</taxon>
        <taxon>Embryophyta</taxon>
        <taxon>Tracheophyta</taxon>
        <taxon>Spermatophyta</taxon>
        <taxon>Magnoliopsida</taxon>
        <taxon>Liliopsida</taxon>
        <taxon>Acoraceae</taxon>
        <taxon>Acorus</taxon>
    </lineage>
</organism>
<dbReference type="Pfam" id="PF00113">
    <property type="entry name" value="Enolase_C"/>
    <property type="match status" value="1"/>
</dbReference>
<comment type="similarity">
    <text evidence="2">Belongs to the enolase family.</text>
</comment>
<evidence type="ECO:0000256" key="1">
    <source>
        <dbReference type="ARBA" id="ARBA00005031"/>
    </source>
</evidence>
<name>A0AAV9EYT0_ACOCL</name>
<dbReference type="Proteomes" id="UP001180020">
    <property type="component" value="Unassembled WGS sequence"/>
</dbReference>
<dbReference type="InterPro" id="IPR020810">
    <property type="entry name" value="Enolase_C"/>
</dbReference>
<evidence type="ECO:0000313" key="7">
    <source>
        <dbReference type="EMBL" id="KAK1318542.1"/>
    </source>
</evidence>
<dbReference type="InterPro" id="IPR036849">
    <property type="entry name" value="Enolase-like_C_sf"/>
</dbReference>
<evidence type="ECO:0000259" key="6">
    <source>
        <dbReference type="Pfam" id="PF00113"/>
    </source>
</evidence>
<feature type="domain" description="Enolase C-terminal TIM barrel" evidence="6">
    <location>
        <begin position="3"/>
        <end position="52"/>
    </location>
</feature>
<keyword evidence="8" id="KW-1185">Reference proteome</keyword>
<proteinExistence type="inferred from homology"/>
<evidence type="ECO:0000256" key="3">
    <source>
        <dbReference type="ARBA" id="ARBA00012058"/>
    </source>
</evidence>
<gene>
    <name evidence="7" type="ORF">QJS10_CPB04g00135</name>
</gene>
<dbReference type="EMBL" id="JAUJYO010000004">
    <property type="protein sequence ID" value="KAK1318542.1"/>
    <property type="molecule type" value="Genomic_DNA"/>
</dbReference>
<evidence type="ECO:0000256" key="5">
    <source>
        <dbReference type="ARBA" id="ARBA00023239"/>
    </source>
</evidence>
<comment type="caution">
    <text evidence="7">The sequence shown here is derived from an EMBL/GenBank/DDBJ whole genome shotgun (WGS) entry which is preliminary data.</text>
</comment>
<protein>
    <recommendedName>
        <fullName evidence="3">phosphopyruvate hydratase</fullName>
        <ecNumber evidence="3">4.2.1.11</ecNumber>
    </recommendedName>
</protein>
<dbReference type="EC" id="4.2.1.11" evidence="3"/>
<reference evidence="7" key="2">
    <citation type="submission" date="2023-06" db="EMBL/GenBank/DDBJ databases">
        <authorList>
            <person name="Ma L."/>
            <person name="Liu K.-W."/>
            <person name="Li Z."/>
            <person name="Hsiao Y.-Y."/>
            <person name="Qi Y."/>
            <person name="Fu T."/>
            <person name="Tang G."/>
            <person name="Zhang D."/>
            <person name="Sun W.-H."/>
            <person name="Liu D.-K."/>
            <person name="Li Y."/>
            <person name="Chen G.-Z."/>
            <person name="Liu X.-D."/>
            <person name="Liao X.-Y."/>
            <person name="Jiang Y.-T."/>
            <person name="Yu X."/>
            <person name="Hao Y."/>
            <person name="Huang J."/>
            <person name="Zhao X.-W."/>
            <person name="Ke S."/>
            <person name="Chen Y.-Y."/>
            <person name="Wu W.-L."/>
            <person name="Hsu J.-L."/>
            <person name="Lin Y.-F."/>
            <person name="Huang M.-D."/>
            <person name="Li C.-Y."/>
            <person name="Huang L."/>
            <person name="Wang Z.-W."/>
            <person name="Zhao X."/>
            <person name="Zhong W.-Y."/>
            <person name="Peng D.-H."/>
            <person name="Ahmad S."/>
            <person name="Lan S."/>
            <person name="Zhang J.-S."/>
            <person name="Tsai W.-C."/>
            <person name="Van De Peer Y."/>
            <person name="Liu Z.-J."/>
        </authorList>
    </citation>
    <scope>NUCLEOTIDE SEQUENCE</scope>
    <source>
        <strain evidence="7">CP</strain>
        <tissue evidence="7">Leaves</tissue>
    </source>
</reference>
<reference evidence="7" key="1">
    <citation type="journal article" date="2023" name="Nat. Commun.">
        <title>Diploid and tetraploid genomes of Acorus and the evolution of monocots.</title>
        <authorList>
            <person name="Ma L."/>
            <person name="Liu K.W."/>
            <person name="Li Z."/>
            <person name="Hsiao Y.Y."/>
            <person name="Qi Y."/>
            <person name="Fu T."/>
            <person name="Tang G.D."/>
            <person name="Zhang D."/>
            <person name="Sun W.H."/>
            <person name="Liu D.K."/>
            <person name="Li Y."/>
            <person name="Chen G.Z."/>
            <person name="Liu X.D."/>
            <person name="Liao X.Y."/>
            <person name="Jiang Y.T."/>
            <person name="Yu X."/>
            <person name="Hao Y."/>
            <person name="Huang J."/>
            <person name="Zhao X.W."/>
            <person name="Ke S."/>
            <person name="Chen Y.Y."/>
            <person name="Wu W.L."/>
            <person name="Hsu J.L."/>
            <person name="Lin Y.F."/>
            <person name="Huang M.D."/>
            <person name="Li C.Y."/>
            <person name="Huang L."/>
            <person name="Wang Z.W."/>
            <person name="Zhao X."/>
            <person name="Zhong W.Y."/>
            <person name="Peng D.H."/>
            <person name="Ahmad S."/>
            <person name="Lan S."/>
            <person name="Zhang J.S."/>
            <person name="Tsai W.C."/>
            <person name="Van de Peer Y."/>
            <person name="Liu Z.J."/>
        </authorList>
    </citation>
    <scope>NUCLEOTIDE SEQUENCE</scope>
    <source>
        <strain evidence="7">CP</strain>
    </source>
</reference>
<dbReference type="SUPFAM" id="SSF51604">
    <property type="entry name" value="Enolase C-terminal domain-like"/>
    <property type="match status" value="1"/>
</dbReference>
<keyword evidence="4" id="KW-0324">Glycolysis</keyword>
<sequence>MDGGHDLNFKKHPNDGAHVLVANSHTEFVRYFPIVSIEDHFDQDDWRAWDHYNLLLISN</sequence>
<evidence type="ECO:0000256" key="2">
    <source>
        <dbReference type="ARBA" id="ARBA00009604"/>
    </source>
</evidence>
<accession>A0AAV9EYT0</accession>
<dbReference type="GO" id="GO:0006096">
    <property type="term" value="P:glycolytic process"/>
    <property type="evidence" value="ECO:0007669"/>
    <property type="project" value="UniProtKB-KW"/>
</dbReference>
<evidence type="ECO:0000313" key="8">
    <source>
        <dbReference type="Proteomes" id="UP001180020"/>
    </source>
</evidence>
<dbReference type="Gene3D" id="3.20.20.120">
    <property type="entry name" value="Enolase-like C-terminal domain"/>
    <property type="match status" value="1"/>
</dbReference>
<evidence type="ECO:0000256" key="4">
    <source>
        <dbReference type="ARBA" id="ARBA00023152"/>
    </source>
</evidence>